<organism evidence="2 3">
    <name type="scientific">Jatropha curcas</name>
    <name type="common">Barbados nut</name>
    <dbReference type="NCBI Taxonomy" id="180498"/>
    <lineage>
        <taxon>Eukaryota</taxon>
        <taxon>Viridiplantae</taxon>
        <taxon>Streptophyta</taxon>
        <taxon>Embryophyta</taxon>
        <taxon>Tracheophyta</taxon>
        <taxon>Spermatophyta</taxon>
        <taxon>Magnoliopsida</taxon>
        <taxon>eudicotyledons</taxon>
        <taxon>Gunneridae</taxon>
        <taxon>Pentapetalae</taxon>
        <taxon>rosids</taxon>
        <taxon>fabids</taxon>
        <taxon>Malpighiales</taxon>
        <taxon>Euphorbiaceae</taxon>
        <taxon>Crotonoideae</taxon>
        <taxon>Jatropheae</taxon>
        <taxon>Jatropha</taxon>
    </lineage>
</organism>
<feature type="region of interest" description="Disordered" evidence="1">
    <location>
        <begin position="1"/>
        <end position="21"/>
    </location>
</feature>
<feature type="compositionally biased region" description="Polar residues" evidence="1">
    <location>
        <begin position="64"/>
        <end position="73"/>
    </location>
</feature>
<protein>
    <submittedName>
        <fullName evidence="2">Uncharacterized protein</fullName>
    </submittedName>
</protein>
<reference evidence="2 3" key="1">
    <citation type="journal article" date="2014" name="PLoS ONE">
        <title>Global Analysis of Gene Expression Profiles in Physic Nut (Jatropha curcas L.) Seedlings Exposed to Salt Stress.</title>
        <authorList>
            <person name="Zhang L."/>
            <person name="Zhang C."/>
            <person name="Wu P."/>
            <person name="Chen Y."/>
            <person name="Li M."/>
            <person name="Jiang H."/>
            <person name="Wu G."/>
        </authorList>
    </citation>
    <scope>NUCLEOTIDE SEQUENCE [LARGE SCALE GENOMIC DNA]</scope>
    <source>
        <strain evidence="3">cv. GZQX0401</strain>
        <tissue evidence="2">Young leaves</tissue>
    </source>
</reference>
<dbReference type="EMBL" id="KK914256">
    <property type="protein sequence ID" value="KDP44139.1"/>
    <property type="molecule type" value="Genomic_DNA"/>
</dbReference>
<keyword evidence="3" id="KW-1185">Reference proteome</keyword>
<dbReference type="OrthoDB" id="1033413at2759"/>
<feature type="region of interest" description="Disordered" evidence="1">
    <location>
        <begin position="39"/>
        <end position="73"/>
    </location>
</feature>
<gene>
    <name evidence="2" type="ORF">JCGZ_05606</name>
</gene>
<accession>A0A067LIR2</accession>
<sequence>MGLIESKSTERHQQKIPPKRGQIKIKIVKNFIRSASGIASNGKMSKENGDFAISSPTTPATPTGYNSDAATEY</sequence>
<evidence type="ECO:0000256" key="1">
    <source>
        <dbReference type="SAM" id="MobiDB-lite"/>
    </source>
</evidence>
<evidence type="ECO:0000313" key="3">
    <source>
        <dbReference type="Proteomes" id="UP000027138"/>
    </source>
</evidence>
<proteinExistence type="predicted"/>
<evidence type="ECO:0000313" key="2">
    <source>
        <dbReference type="EMBL" id="KDP44139.1"/>
    </source>
</evidence>
<dbReference type="AlphaFoldDB" id="A0A067LIR2"/>
<name>A0A067LIR2_JATCU</name>
<dbReference type="Proteomes" id="UP000027138">
    <property type="component" value="Unassembled WGS sequence"/>
</dbReference>